<dbReference type="Proteomes" id="UP001302494">
    <property type="component" value="Chromosome"/>
</dbReference>
<dbReference type="InterPro" id="IPR012312">
    <property type="entry name" value="Hemerythrin-like"/>
</dbReference>
<reference evidence="2 3" key="1">
    <citation type="submission" date="2023-01" db="EMBL/GenBank/DDBJ databases">
        <title>Cultivation and genomic characterization of new, ubiquitous marine nitrite-oxidizing bacteria from the Nitrospirales.</title>
        <authorList>
            <person name="Mueller A.J."/>
            <person name="Daebeler A."/>
            <person name="Herbold C.W."/>
            <person name="Kirkegaard R.H."/>
            <person name="Daims H."/>
        </authorList>
    </citation>
    <scope>NUCLEOTIDE SEQUENCE [LARGE SCALE GENOMIC DNA]</scope>
    <source>
        <strain evidence="2 3">DK</strain>
    </source>
</reference>
<gene>
    <name evidence="2" type="ORF">PQG83_18535</name>
</gene>
<protein>
    <submittedName>
        <fullName evidence="2">Hemerythrin domain-containing protein</fullName>
    </submittedName>
</protein>
<proteinExistence type="predicted"/>
<evidence type="ECO:0000259" key="1">
    <source>
        <dbReference type="Pfam" id="PF01814"/>
    </source>
</evidence>
<evidence type="ECO:0000313" key="3">
    <source>
        <dbReference type="Proteomes" id="UP001302494"/>
    </source>
</evidence>
<name>A0AA96GJX8_9BACT</name>
<keyword evidence="3" id="KW-1185">Reference proteome</keyword>
<dbReference type="PANTHER" id="PTHR35585:SF1">
    <property type="entry name" value="HHE DOMAIN PROTEIN (AFU_ORTHOLOGUE AFUA_4G00730)"/>
    <property type="match status" value="1"/>
</dbReference>
<accession>A0AA96GJX8</accession>
<dbReference type="Gene3D" id="1.20.120.520">
    <property type="entry name" value="nmb1532 protein domain like"/>
    <property type="match status" value="1"/>
</dbReference>
<dbReference type="RefSeq" id="WP_312744214.1">
    <property type="nucleotide sequence ID" value="NZ_CP116968.1"/>
</dbReference>
<feature type="domain" description="Hemerythrin-like" evidence="1">
    <location>
        <begin position="6"/>
        <end position="128"/>
    </location>
</feature>
<dbReference type="AlphaFoldDB" id="A0AA96GJX8"/>
<dbReference type="KEGG" id="nneo:PQG83_18535"/>
<dbReference type="Pfam" id="PF01814">
    <property type="entry name" value="Hemerythrin"/>
    <property type="match status" value="1"/>
</dbReference>
<dbReference type="EMBL" id="CP116968">
    <property type="protein sequence ID" value="WNM61720.1"/>
    <property type="molecule type" value="Genomic_DNA"/>
</dbReference>
<organism evidence="2 3">
    <name type="scientific">Candidatus Nitrospira neomarina</name>
    <dbReference type="NCBI Taxonomy" id="3020899"/>
    <lineage>
        <taxon>Bacteria</taxon>
        <taxon>Pseudomonadati</taxon>
        <taxon>Nitrospirota</taxon>
        <taxon>Nitrospiria</taxon>
        <taxon>Nitrospirales</taxon>
        <taxon>Nitrospiraceae</taxon>
        <taxon>Nitrospira</taxon>
    </lineage>
</organism>
<sequence>MATTTIAEFMGHDHDRLDDIFTGFQAFKKQDSQKSRLLFQELLTGLHRHIRWEEEILFPVFEAQAEMVRDHGPTGVMRNEHRQIKDFLEQIQAKVAEGDLTTEEAEEGLLRVLTAHNVKEEKILYPWIDNCVSDKERASLLARMGN</sequence>
<evidence type="ECO:0000313" key="2">
    <source>
        <dbReference type="EMBL" id="WNM61720.1"/>
    </source>
</evidence>
<dbReference type="PANTHER" id="PTHR35585">
    <property type="entry name" value="HHE DOMAIN PROTEIN (AFU_ORTHOLOGUE AFUA_4G00730)"/>
    <property type="match status" value="1"/>
</dbReference>